<dbReference type="InterPro" id="IPR044810">
    <property type="entry name" value="WRKY_plant"/>
</dbReference>
<dbReference type="SMART" id="SM00774">
    <property type="entry name" value="WRKY"/>
    <property type="match status" value="1"/>
</dbReference>
<comment type="caution">
    <text evidence="8">The sequence shown here is derived from an EMBL/GenBank/DDBJ whole genome shotgun (WGS) entry which is preliminary data.</text>
</comment>
<dbReference type="FunFam" id="2.20.25.80:FF:000003">
    <property type="entry name" value="WRKY transcription factor 57"/>
    <property type="match status" value="1"/>
</dbReference>
<evidence type="ECO:0000256" key="1">
    <source>
        <dbReference type="ARBA" id="ARBA00004123"/>
    </source>
</evidence>
<keyword evidence="9" id="KW-1185">Reference proteome</keyword>
<dbReference type="PANTHER" id="PTHR31221:SF350">
    <property type="entry name" value="WRKY TRANSCRIPTION FACTOR 48-RELATED"/>
    <property type="match status" value="1"/>
</dbReference>
<proteinExistence type="predicted"/>
<dbReference type="GO" id="GO:0003677">
    <property type="term" value="F:DNA binding"/>
    <property type="evidence" value="ECO:0007669"/>
    <property type="project" value="UniProtKB-KW"/>
</dbReference>
<organism evidence="8 9">
    <name type="scientific">Castilleja foliolosa</name>
    <dbReference type="NCBI Taxonomy" id="1961234"/>
    <lineage>
        <taxon>Eukaryota</taxon>
        <taxon>Viridiplantae</taxon>
        <taxon>Streptophyta</taxon>
        <taxon>Embryophyta</taxon>
        <taxon>Tracheophyta</taxon>
        <taxon>Spermatophyta</taxon>
        <taxon>Magnoliopsida</taxon>
        <taxon>eudicotyledons</taxon>
        <taxon>Gunneridae</taxon>
        <taxon>Pentapetalae</taxon>
        <taxon>asterids</taxon>
        <taxon>lamiids</taxon>
        <taxon>Lamiales</taxon>
        <taxon>Orobanchaceae</taxon>
        <taxon>Pedicularideae</taxon>
        <taxon>Castillejinae</taxon>
        <taxon>Castilleja</taxon>
    </lineage>
</organism>
<dbReference type="Pfam" id="PF03106">
    <property type="entry name" value="WRKY"/>
    <property type="match status" value="1"/>
</dbReference>
<keyword evidence="2" id="KW-0805">Transcription regulation</keyword>
<dbReference type="Proteomes" id="UP001632038">
    <property type="component" value="Unassembled WGS sequence"/>
</dbReference>
<accession>A0ABD3BID5</accession>
<dbReference type="GO" id="GO:0005634">
    <property type="term" value="C:nucleus"/>
    <property type="evidence" value="ECO:0007669"/>
    <property type="project" value="UniProtKB-SubCell"/>
</dbReference>
<dbReference type="PROSITE" id="PS50811">
    <property type="entry name" value="WRKY"/>
    <property type="match status" value="1"/>
</dbReference>
<dbReference type="AlphaFoldDB" id="A0ABD3BID5"/>
<name>A0ABD3BID5_9LAMI</name>
<feature type="compositionally biased region" description="Basic residues" evidence="6">
    <location>
        <begin position="124"/>
        <end position="135"/>
    </location>
</feature>
<reference evidence="9" key="1">
    <citation type="journal article" date="2024" name="IScience">
        <title>Strigolactones Initiate the Formation of Haustorium-like Structures in Castilleja.</title>
        <authorList>
            <person name="Buerger M."/>
            <person name="Peterson D."/>
            <person name="Chory J."/>
        </authorList>
    </citation>
    <scope>NUCLEOTIDE SEQUENCE [LARGE SCALE GENOMIC DNA]</scope>
</reference>
<evidence type="ECO:0000259" key="7">
    <source>
        <dbReference type="PROSITE" id="PS50811"/>
    </source>
</evidence>
<feature type="region of interest" description="Disordered" evidence="6">
    <location>
        <begin position="80"/>
        <end position="138"/>
    </location>
</feature>
<feature type="domain" description="WRKY" evidence="7">
    <location>
        <begin position="148"/>
        <end position="213"/>
    </location>
</feature>
<protein>
    <recommendedName>
        <fullName evidence="7">WRKY domain-containing protein</fullName>
    </recommendedName>
</protein>
<keyword evidence="4" id="KW-0804">Transcription</keyword>
<evidence type="ECO:0000256" key="3">
    <source>
        <dbReference type="ARBA" id="ARBA00023125"/>
    </source>
</evidence>
<dbReference type="InterPro" id="IPR003657">
    <property type="entry name" value="WRKY_dom"/>
</dbReference>
<keyword evidence="5" id="KW-0539">Nucleus</keyword>
<dbReference type="InterPro" id="IPR036576">
    <property type="entry name" value="WRKY_dom_sf"/>
</dbReference>
<gene>
    <name evidence="8" type="ORF">CASFOL_038950</name>
</gene>
<evidence type="ECO:0000256" key="2">
    <source>
        <dbReference type="ARBA" id="ARBA00023015"/>
    </source>
</evidence>
<dbReference type="SUPFAM" id="SSF118290">
    <property type="entry name" value="WRKY DNA-binding domain"/>
    <property type="match status" value="1"/>
</dbReference>
<dbReference type="EMBL" id="JAVIJP010000086">
    <property type="protein sequence ID" value="KAL3617203.1"/>
    <property type="molecule type" value="Genomic_DNA"/>
</dbReference>
<keyword evidence="3" id="KW-0238">DNA-binding</keyword>
<evidence type="ECO:0000256" key="6">
    <source>
        <dbReference type="SAM" id="MobiDB-lite"/>
    </source>
</evidence>
<comment type="subcellular location">
    <subcellularLocation>
        <location evidence="1">Nucleus</location>
    </subcellularLocation>
</comment>
<sequence>MLLMEETIKSDNLSFSGQISETGRMPNSSFFDVISSYNCVDHQKTSSFGFLDISDIHDFDFPFSDISTFDDLMLQNISPEQPPVSLTSPAPEYSEVANTSNSSSISSSSTEPAGNGGNQEKTKKQSLKPKKKKVKKEREARFAFMTKSDIDHLDDGYRWRKYGQKAVKNSPFPRSYYRCTSTSCGVKKRVERSSEDTSIVVTTYEGTHTHPCHIMPRGFFGIIPETAAFGSGGGGGGGGSPSHLVMPTPHQMLQYHLHHNTQQQQEQPYLSSNNTFSPTLMQKRPFCPSVSTYSARDHGLLQDMLLPSKILMKEPIKEE</sequence>
<evidence type="ECO:0000256" key="5">
    <source>
        <dbReference type="ARBA" id="ARBA00023242"/>
    </source>
</evidence>
<evidence type="ECO:0000313" key="8">
    <source>
        <dbReference type="EMBL" id="KAL3617203.1"/>
    </source>
</evidence>
<dbReference type="Gene3D" id="2.20.25.80">
    <property type="entry name" value="WRKY domain"/>
    <property type="match status" value="1"/>
</dbReference>
<dbReference type="PANTHER" id="PTHR31221">
    <property type="entry name" value="WRKY TRANSCRIPTION FACTOR PROTEIN 1-RELATED"/>
    <property type="match status" value="1"/>
</dbReference>
<evidence type="ECO:0000256" key="4">
    <source>
        <dbReference type="ARBA" id="ARBA00023163"/>
    </source>
</evidence>
<evidence type="ECO:0000313" key="9">
    <source>
        <dbReference type="Proteomes" id="UP001632038"/>
    </source>
</evidence>
<feature type="compositionally biased region" description="Low complexity" evidence="6">
    <location>
        <begin position="98"/>
        <end position="110"/>
    </location>
</feature>